<keyword evidence="3 7" id="KW-0732">Signal</keyword>
<feature type="chain" id="PRO_5047502513" evidence="7">
    <location>
        <begin position="24"/>
        <end position="617"/>
    </location>
</feature>
<evidence type="ECO:0000256" key="3">
    <source>
        <dbReference type="ARBA" id="ARBA00022729"/>
    </source>
</evidence>
<dbReference type="InterPro" id="IPR057275">
    <property type="entry name" value="Beta-barrel_GLAA-B_I"/>
</dbReference>
<reference evidence="11" key="1">
    <citation type="journal article" date="2019" name="Int. J. Syst. Evol. Microbiol.">
        <title>The Global Catalogue of Microorganisms (GCM) 10K type strain sequencing project: providing services to taxonomists for standard genome sequencing and annotation.</title>
        <authorList>
            <consortium name="The Broad Institute Genomics Platform"/>
            <consortium name="The Broad Institute Genome Sequencing Center for Infectious Disease"/>
            <person name="Wu L."/>
            <person name="Ma J."/>
        </authorList>
    </citation>
    <scope>NUCLEOTIDE SEQUENCE [LARGE SCALE GENOMIC DNA]</scope>
    <source>
        <strain evidence="11">CGMCC 4.7106</strain>
    </source>
</reference>
<feature type="signal peptide" evidence="7">
    <location>
        <begin position="1"/>
        <end position="23"/>
    </location>
</feature>
<evidence type="ECO:0000313" key="10">
    <source>
        <dbReference type="EMBL" id="MFD2257727.1"/>
    </source>
</evidence>
<dbReference type="Pfam" id="PF23764">
    <property type="entry name" value="Beta-barrel_GLAA-B_II"/>
    <property type="match status" value="1"/>
</dbReference>
<evidence type="ECO:0000313" key="11">
    <source>
        <dbReference type="Proteomes" id="UP001597375"/>
    </source>
</evidence>
<dbReference type="InterPro" id="IPR012334">
    <property type="entry name" value="Pectin_lyas_fold"/>
</dbReference>
<dbReference type="InterPro" id="IPR006626">
    <property type="entry name" value="PbH1"/>
</dbReference>
<accession>A0ABW5D9X8</accession>
<sequence length="617" mass="68765">MSKINLKNFLISGFCLSTALANARDINVADFGIIPGKDASLPLNELILSVGDEPDVTLIFPKGDYDFYPDRALEKYRAVANHDNSLKRIAFPLMDCKNITINGGDSRFIFHGRIVPFVLDGSSGVTLKNFSIDWKRPFQSELKVVEHSANGKAITVEIDSDEFPYTIEKGQILFDHYDWQDPIATNILFDPKTRSPMHETRDYSLNPRHPMSAKKLDGNRVELTASFSKKLPPVGSVIVTYGSHPTSRLAPAIHASDSKDIIIDNVTVYAAGGMGLIAERCENLKLDHMVVTSTDKRLISTRADATHFIGCKGTIELEHCLFEHMLDDGINVHGAYVIIDEYLGQKNFLCTISHFQQWGLTFAEAGDKIMVMDRSTVLPLFEGTVESVRPINEKHFMVTLENVPAEIPQGPLSMENMTWYPDLVMTHNVIRENRARSALITTKGKVTVTENYFSSQMHGILIEGDNNVWYESGAVEDVTIANNTFVNIGYEGADRYPLYASPLLNDEQRFGDGRYHRNINFTGNSIKSFNGLIAYSNSVEGLNISDNTIELSSDYPAARDFPSIDLHYSDKVTIKGNKFIGFGESGTIRISGDTENVTIEQNENLQQEKANQPAPSK</sequence>
<evidence type="ECO:0000259" key="8">
    <source>
        <dbReference type="Pfam" id="PF23763"/>
    </source>
</evidence>
<evidence type="ECO:0000256" key="1">
    <source>
        <dbReference type="ARBA" id="ARBA00001255"/>
    </source>
</evidence>
<comment type="caution">
    <text evidence="10">The sequence shown here is derived from an EMBL/GenBank/DDBJ whole genome shotgun (WGS) entry which is preliminary data.</text>
</comment>
<dbReference type="EMBL" id="JBHUIT010000031">
    <property type="protein sequence ID" value="MFD2257727.1"/>
    <property type="molecule type" value="Genomic_DNA"/>
</dbReference>
<keyword evidence="5" id="KW-0378">Hydrolase</keyword>
<evidence type="ECO:0000259" key="9">
    <source>
        <dbReference type="Pfam" id="PF23764"/>
    </source>
</evidence>
<evidence type="ECO:0000256" key="6">
    <source>
        <dbReference type="ARBA" id="ARBA00023295"/>
    </source>
</evidence>
<evidence type="ECO:0000256" key="2">
    <source>
        <dbReference type="ARBA" id="ARBA00001271"/>
    </source>
</evidence>
<feature type="domain" description="GLAA-B beta-barrel" evidence="8">
    <location>
        <begin position="140"/>
        <end position="238"/>
    </location>
</feature>
<dbReference type="InterPro" id="IPR056441">
    <property type="entry name" value="Beta-barrel_GLAA-B_II"/>
</dbReference>
<gene>
    <name evidence="10" type="ORF">ACFSSA_13685</name>
</gene>
<dbReference type="Proteomes" id="UP001597375">
    <property type="component" value="Unassembled WGS sequence"/>
</dbReference>
<evidence type="ECO:0000256" key="5">
    <source>
        <dbReference type="ARBA" id="ARBA00022801"/>
    </source>
</evidence>
<name>A0ABW5D9X8_9BACT</name>
<dbReference type="InterPro" id="IPR011050">
    <property type="entry name" value="Pectin_lyase_fold/virulence"/>
</dbReference>
<protein>
    <submittedName>
        <fullName evidence="10">Right-handed parallel beta-helix repeat-containing protein</fullName>
    </submittedName>
</protein>
<dbReference type="Gene3D" id="2.160.20.10">
    <property type="entry name" value="Single-stranded right-handed beta-helix, Pectin lyase-like"/>
    <property type="match status" value="2"/>
</dbReference>
<keyword evidence="4" id="KW-0677">Repeat</keyword>
<dbReference type="SUPFAM" id="SSF51126">
    <property type="entry name" value="Pectin lyase-like"/>
    <property type="match status" value="1"/>
</dbReference>
<comment type="catalytic activity">
    <reaction evidence="2">
        <text>Hydrolysis of terminal, non-reducing branched (1-&gt;3)-alpha-D-galactosidic residues, producing free D-galactose.</text>
        <dbReference type="EC" id="3.2.1.n1"/>
    </reaction>
</comment>
<dbReference type="RefSeq" id="WP_386821074.1">
    <property type="nucleotide sequence ID" value="NZ_JBHUIT010000031.1"/>
</dbReference>
<comment type="catalytic activity">
    <reaction evidence="1">
        <text>Hydrolysis of terminal, non-reducing alpha-D-galactose residues in alpha-D-galactosides, including galactose oligosaccharides, galactomannans and galactolipids.</text>
        <dbReference type="EC" id="3.2.1.22"/>
    </reaction>
</comment>
<dbReference type="SMART" id="SM00710">
    <property type="entry name" value="PbH1"/>
    <property type="match status" value="6"/>
</dbReference>
<feature type="domain" description="GLAA-B beta-barrel" evidence="9">
    <location>
        <begin position="350"/>
        <end position="408"/>
    </location>
</feature>
<organism evidence="10 11">
    <name type="scientific">Luteolibacter algae</name>
    <dbReference type="NCBI Taxonomy" id="454151"/>
    <lineage>
        <taxon>Bacteria</taxon>
        <taxon>Pseudomonadati</taxon>
        <taxon>Verrucomicrobiota</taxon>
        <taxon>Verrucomicrobiia</taxon>
        <taxon>Verrucomicrobiales</taxon>
        <taxon>Verrucomicrobiaceae</taxon>
        <taxon>Luteolibacter</taxon>
    </lineage>
</organism>
<proteinExistence type="predicted"/>
<dbReference type="Pfam" id="PF23763">
    <property type="entry name" value="Beta-barrel_GLAA-B_I"/>
    <property type="match status" value="1"/>
</dbReference>
<keyword evidence="6" id="KW-0326">Glycosidase</keyword>
<evidence type="ECO:0000256" key="4">
    <source>
        <dbReference type="ARBA" id="ARBA00022737"/>
    </source>
</evidence>
<evidence type="ECO:0000256" key="7">
    <source>
        <dbReference type="SAM" id="SignalP"/>
    </source>
</evidence>
<keyword evidence="11" id="KW-1185">Reference proteome</keyword>